<organism evidence="6">
    <name type="scientific">Alexandrium andersonii</name>
    <dbReference type="NCBI Taxonomy" id="327968"/>
    <lineage>
        <taxon>Eukaryota</taxon>
        <taxon>Sar</taxon>
        <taxon>Alveolata</taxon>
        <taxon>Dinophyceae</taxon>
        <taxon>Gonyaulacales</taxon>
        <taxon>Pyrocystaceae</taxon>
        <taxon>Alexandrium</taxon>
    </lineage>
</organism>
<feature type="domain" description="PDEase" evidence="5">
    <location>
        <begin position="1"/>
        <end position="262"/>
    </location>
</feature>
<proteinExistence type="predicted"/>
<dbReference type="AlphaFoldDB" id="A0A7S2FUT2"/>
<accession>A0A7S2FUT2</accession>
<name>A0A7S2FUT2_9DINO</name>
<keyword evidence="1 3" id="KW-0479">Metal-binding</keyword>
<dbReference type="EMBL" id="HBGQ01029869">
    <property type="protein sequence ID" value="CAD9412292.1"/>
    <property type="molecule type" value="Transcribed_RNA"/>
</dbReference>
<feature type="compositionally biased region" description="Polar residues" evidence="4">
    <location>
        <begin position="274"/>
        <end position="284"/>
    </location>
</feature>
<feature type="binding site" evidence="3">
    <location>
        <position position="39"/>
    </location>
    <ligand>
        <name>Zn(2+)</name>
        <dbReference type="ChEBI" id="CHEBI:29105"/>
        <label>1</label>
    </ligand>
</feature>
<feature type="binding site" evidence="3">
    <location>
        <position position="168"/>
    </location>
    <ligand>
        <name>Zn(2+)</name>
        <dbReference type="ChEBI" id="CHEBI:29105"/>
        <label>1</label>
    </ligand>
</feature>
<keyword evidence="2" id="KW-0378">Hydrolase</keyword>
<dbReference type="Gene3D" id="1.10.1300.10">
    <property type="entry name" value="3'5'-cyclic nucleotide phosphodiesterase, catalytic domain"/>
    <property type="match status" value="1"/>
</dbReference>
<feature type="binding site" evidence="3">
    <location>
        <position position="40"/>
    </location>
    <ligand>
        <name>Zn(2+)</name>
        <dbReference type="ChEBI" id="CHEBI:29105"/>
        <label>2</label>
    </ligand>
</feature>
<reference evidence="6" key="1">
    <citation type="submission" date="2021-01" db="EMBL/GenBank/DDBJ databases">
        <authorList>
            <person name="Corre E."/>
            <person name="Pelletier E."/>
            <person name="Niang G."/>
            <person name="Scheremetjew M."/>
            <person name="Finn R."/>
            <person name="Kale V."/>
            <person name="Holt S."/>
            <person name="Cochrane G."/>
            <person name="Meng A."/>
            <person name="Brown T."/>
            <person name="Cohen L."/>
        </authorList>
    </citation>
    <scope>NUCLEOTIDE SEQUENCE</scope>
    <source>
        <strain evidence="6">CCMP2222</strain>
    </source>
</reference>
<feature type="binding site" evidence="3">
    <location>
        <position position="40"/>
    </location>
    <ligand>
        <name>Zn(2+)</name>
        <dbReference type="ChEBI" id="CHEBI:29105"/>
        <label>1</label>
    </ligand>
</feature>
<sequence length="284" mass="31663">MYALLEHGGLAELVAPLLASDADSQQLMKMACLLAAAIHDYEHQGVNNDYLVKTRHAWAIRYNDQHVNEHHHVAHAFDLLLQPEHNFVEHLGDKEFRRLRGLVIDLVIATDMADNTQFVKSLTSALSEHAAAAAATADDDGETKSPTFVPSSEKQAALVLRVAMKCADLGHLALEWDTHVTWVRCLEVEFFKQGDLELERGLSVSFLMDRHRPGASDTQVGFFDFVVLPLFRVLIQAVPLAEPFLDAASENYRRWKELDEAKKAAQALEEESKTPAQPSKDSTA</sequence>
<protein>
    <recommendedName>
        <fullName evidence="5">PDEase domain-containing protein</fullName>
    </recommendedName>
</protein>
<dbReference type="PRINTS" id="PR00387">
    <property type="entry name" value="PDIESTERASE1"/>
</dbReference>
<dbReference type="PROSITE" id="PS00126">
    <property type="entry name" value="PDEASE_I_1"/>
    <property type="match status" value="1"/>
</dbReference>
<evidence type="ECO:0000256" key="2">
    <source>
        <dbReference type="ARBA" id="ARBA00022801"/>
    </source>
</evidence>
<dbReference type="GO" id="GO:0046872">
    <property type="term" value="F:metal ion binding"/>
    <property type="evidence" value="ECO:0007669"/>
    <property type="project" value="UniProtKB-KW"/>
</dbReference>
<dbReference type="GO" id="GO:0007165">
    <property type="term" value="P:signal transduction"/>
    <property type="evidence" value="ECO:0007669"/>
    <property type="project" value="InterPro"/>
</dbReference>
<gene>
    <name evidence="6" type="ORF">AAND1436_LOCUS14736</name>
</gene>
<dbReference type="InterPro" id="IPR036971">
    <property type="entry name" value="PDEase_catalytic_dom_sf"/>
</dbReference>
<evidence type="ECO:0000256" key="3">
    <source>
        <dbReference type="PIRSR" id="PIRSR623088-3"/>
    </source>
</evidence>
<evidence type="ECO:0000259" key="5">
    <source>
        <dbReference type="PROSITE" id="PS51845"/>
    </source>
</evidence>
<dbReference type="InterPro" id="IPR002073">
    <property type="entry name" value="PDEase_catalytic_dom"/>
</dbReference>
<evidence type="ECO:0000256" key="1">
    <source>
        <dbReference type="ARBA" id="ARBA00022723"/>
    </source>
</evidence>
<dbReference type="InterPro" id="IPR023088">
    <property type="entry name" value="PDEase"/>
</dbReference>
<dbReference type="Pfam" id="PF00233">
    <property type="entry name" value="PDEase_I"/>
    <property type="match status" value="1"/>
</dbReference>
<dbReference type="PANTHER" id="PTHR11347">
    <property type="entry name" value="CYCLIC NUCLEOTIDE PHOSPHODIESTERASE"/>
    <property type="match status" value="1"/>
</dbReference>
<evidence type="ECO:0000256" key="4">
    <source>
        <dbReference type="SAM" id="MobiDB-lite"/>
    </source>
</evidence>
<feature type="region of interest" description="Disordered" evidence="4">
    <location>
        <begin position="264"/>
        <end position="284"/>
    </location>
</feature>
<dbReference type="PROSITE" id="PS51845">
    <property type="entry name" value="PDEASE_I_2"/>
    <property type="match status" value="1"/>
</dbReference>
<evidence type="ECO:0000313" key="6">
    <source>
        <dbReference type="EMBL" id="CAD9412292.1"/>
    </source>
</evidence>
<dbReference type="SUPFAM" id="SSF109604">
    <property type="entry name" value="HD-domain/PDEase-like"/>
    <property type="match status" value="1"/>
</dbReference>
<dbReference type="GO" id="GO:0004114">
    <property type="term" value="F:3',5'-cyclic-nucleotide phosphodiesterase activity"/>
    <property type="evidence" value="ECO:0007669"/>
    <property type="project" value="InterPro"/>
</dbReference>
<dbReference type="InterPro" id="IPR023174">
    <property type="entry name" value="PDEase_CS"/>
</dbReference>